<keyword evidence="2" id="KW-0732">Signal</keyword>
<dbReference type="Pfam" id="PF14856">
    <property type="entry name" value="Hce2"/>
    <property type="match status" value="1"/>
</dbReference>
<accession>A0AA39ZKZ5</accession>
<sequence>MHLIANLQAALALTAFLHGTIHCAPAPAEAIAPLSSEPTTTTVEPLLTPVIINLDQGEDPNPDEKVFKIYTGQNTTYYPPSSDQGTSPSNNLNKRSSWCKQGTHQSSAKTSSSPWRSDCTKLYNNIVGNGRWTLWGVGWHNLASYGTCRYRARAYIEFDYVFVGNEDVRAGIQVQAFLNVLRAPTDRMAGRGSMTCGGITETEYEILRA</sequence>
<feature type="chain" id="PRO_5041359483" evidence="2">
    <location>
        <begin position="24"/>
        <end position="209"/>
    </location>
</feature>
<comment type="caution">
    <text evidence="4">The sequence shown here is derived from an EMBL/GenBank/DDBJ whole genome shotgun (WGS) entry which is preliminary data.</text>
</comment>
<feature type="region of interest" description="Disordered" evidence="1">
    <location>
        <begin position="77"/>
        <end position="115"/>
    </location>
</feature>
<name>A0AA39ZKZ5_9PEZI</name>
<reference evidence="4" key="1">
    <citation type="submission" date="2023-06" db="EMBL/GenBank/DDBJ databases">
        <title>Genome-scale phylogeny and comparative genomics of the fungal order Sordariales.</title>
        <authorList>
            <consortium name="Lawrence Berkeley National Laboratory"/>
            <person name="Hensen N."/>
            <person name="Bonometti L."/>
            <person name="Westerberg I."/>
            <person name="Brannstrom I.O."/>
            <person name="Guillou S."/>
            <person name="Cros-Aarteil S."/>
            <person name="Calhoun S."/>
            <person name="Haridas S."/>
            <person name="Kuo A."/>
            <person name="Mondo S."/>
            <person name="Pangilinan J."/>
            <person name="Riley R."/>
            <person name="Labutti K."/>
            <person name="Andreopoulos B."/>
            <person name="Lipzen A."/>
            <person name="Chen C."/>
            <person name="Yanf M."/>
            <person name="Daum C."/>
            <person name="Ng V."/>
            <person name="Clum A."/>
            <person name="Steindorff A."/>
            <person name="Ohm R."/>
            <person name="Martin F."/>
            <person name="Silar P."/>
            <person name="Natvig D."/>
            <person name="Lalanne C."/>
            <person name="Gautier V."/>
            <person name="Ament-Velasquez S.L."/>
            <person name="Kruys A."/>
            <person name="Hutchinson M.I."/>
            <person name="Powell A.J."/>
            <person name="Barry K."/>
            <person name="Miller A.N."/>
            <person name="Grigoriev I.V."/>
            <person name="Debuchy R."/>
            <person name="Gladieux P."/>
            <person name="Thoren M.H."/>
            <person name="Johannesson H."/>
        </authorList>
    </citation>
    <scope>NUCLEOTIDE SEQUENCE</scope>
    <source>
        <strain evidence="4">CBS 307.81</strain>
    </source>
</reference>
<protein>
    <submittedName>
        <fullName evidence="4">Necrosis-inducing factor-domain-containing protein</fullName>
    </submittedName>
</protein>
<dbReference type="EMBL" id="JAULSY010000009">
    <property type="protein sequence ID" value="KAK0672967.1"/>
    <property type="molecule type" value="Genomic_DNA"/>
</dbReference>
<dbReference type="Proteomes" id="UP001174997">
    <property type="component" value="Unassembled WGS sequence"/>
</dbReference>
<dbReference type="InterPro" id="IPR029226">
    <property type="entry name" value="Ecp2-like"/>
</dbReference>
<evidence type="ECO:0000313" key="5">
    <source>
        <dbReference type="Proteomes" id="UP001174997"/>
    </source>
</evidence>
<feature type="domain" description="Ecp2 effector protein-like" evidence="3">
    <location>
        <begin position="99"/>
        <end position="196"/>
    </location>
</feature>
<evidence type="ECO:0000256" key="2">
    <source>
        <dbReference type="SAM" id="SignalP"/>
    </source>
</evidence>
<dbReference type="AlphaFoldDB" id="A0AA39ZKZ5"/>
<feature type="signal peptide" evidence="2">
    <location>
        <begin position="1"/>
        <end position="23"/>
    </location>
</feature>
<evidence type="ECO:0000259" key="3">
    <source>
        <dbReference type="Pfam" id="PF14856"/>
    </source>
</evidence>
<proteinExistence type="predicted"/>
<gene>
    <name evidence="4" type="ORF">QBC41DRAFT_299073</name>
</gene>
<evidence type="ECO:0000313" key="4">
    <source>
        <dbReference type="EMBL" id="KAK0672967.1"/>
    </source>
</evidence>
<evidence type="ECO:0000256" key="1">
    <source>
        <dbReference type="SAM" id="MobiDB-lite"/>
    </source>
</evidence>
<keyword evidence="5" id="KW-1185">Reference proteome</keyword>
<organism evidence="4 5">
    <name type="scientific">Cercophora samala</name>
    <dbReference type="NCBI Taxonomy" id="330535"/>
    <lineage>
        <taxon>Eukaryota</taxon>
        <taxon>Fungi</taxon>
        <taxon>Dikarya</taxon>
        <taxon>Ascomycota</taxon>
        <taxon>Pezizomycotina</taxon>
        <taxon>Sordariomycetes</taxon>
        <taxon>Sordariomycetidae</taxon>
        <taxon>Sordariales</taxon>
        <taxon>Lasiosphaeriaceae</taxon>
        <taxon>Cercophora</taxon>
    </lineage>
</organism>